<proteinExistence type="predicted"/>
<evidence type="ECO:0000313" key="3">
    <source>
        <dbReference type="Proteomes" id="UP000076842"/>
    </source>
</evidence>
<gene>
    <name evidence="2" type="ORF">CALCODRAFT_500569</name>
</gene>
<dbReference type="InParanoid" id="A0A165E1H5"/>
<accession>A0A165E1H5</accession>
<evidence type="ECO:0000313" key="2">
    <source>
        <dbReference type="EMBL" id="KZT53914.1"/>
    </source>
</evidence>
<sequence length="210" mass="22631">MGGASCHAGRWVGSEVAECPRAPRAHTAHPACARRRRRRSVLLLLHPGHASRSLPAAHYVTRSRPLAGLASIPIHTTIHQSRAYTQPQHTPIPRPPRPRMSTHPPLSSPSLPAPSLPHMLDPAPQHPASPVHLPAPRPVRFASFHGPWPAALQLHAAAQRPGVGRSQSFDPSDRLREAMAALSFDAEQGQQLTCVPSLPTATSKPSVCPY</sequence>
<reference evidence="2 3" key="1">
    <citation type="journal article" date="2016" name="Mol. Biol. Evol.">
        <title>Comparative Genomics of Early-Diverging Mushroom-Forming Fungi Provides Insights into the Origins of Lignocellulose Decay Capabilities.</title>
        <authorList>
            <person name="Nagy L.G."/>
            <person name="Riley R."/>
            <person name="Tritt A."/>
            <person name="Adam C."/>
            <person name="Daum C."/>
            <person name="Floudas D."/>
            <person name="Sun H."/>
            <person name="Yadav J.S."/>
            <person name="Pangilinan J."/>
            <person name="Larsson K.H."/>
            <person name="Matsuura K."/>
            <person name="Barry K."/>
            <person name="Labutti K."/>
            <person name="Kuo R."/>
            <person name="Ohm R.A."/>
            <person name="Bhattacharya S.S."/>
            <person name="Shirouzu T."/>
            <person name="Yoshinaga Y."/>
            <person name="Martin F.M."/>
            <person name="Grigoriev I.V."/>
            <person name="Hibbett D.S."/>
        </authorList>
    </citation>
    <scope>NUCLEOTIDE SEQUENCE [LARGE SCALE GENOMIC DNA]</scope>
    <source>
        <strain evidence="2 3">HHB12733</strain>
    </source>
</reference>
<dbReference type="EMBL" id="KV424026">
    <property type="protein sequence ID" value="KZT53914.1"/>
    <property type="molecule type" value="Genomic_DNA"/>
</dbReference>
<dbReference type="Proteomes" id="UP000076842">
    <property type="component" value="Unassembled WGS sequence"/>
</dbReference>
<dbReference type="AlphaFoldDB" id="A0A165E1H5"/>
<feature type="compositionally biased region" description="Polar residues" evidence="1">
    <location>
        <begin position="78"/>
        <end position="89"/>
    </location>
</feature>
<evidence type="ECO:0000256" key="1">
    <source>
        <dbReference type="SAM" id="MobiDB-lite"/>
    </source>
</evidence>
<name>A0A165E1H5_9BASI</name>
<keyword evidence="3" id="KW-1185">Reference proteome</keyword>
<feature type="region of interest" description="Disordered" evidence="1">
    <location>
        <begin position="78"/>
        <end position="126"/>
    </location>
</feature>
<protein>
    <submittedName>
        <fullName evidence="2">Uncharacterized protein</fullName>
    </submittedName>
</protein>
<organism evidence="2 3">
    <name type="scientific">Calocera cornea HHB12733</name>
    <dbReference type="NCBI Taxonomy" id="1353952"/>
    <lineage>
        <taxon>Eukaryota</taxon>
        <taxon>Fungi</taxon>
        <taxon>Dikarya</taxon>
        <taxon>Basidiomycota</taxon>
        <taxon>Agaricomycotina</taxon>
        <taxon>Dacrymycetes</taxon>
        <taxon>Dacrymycetales</taxon>
        <taxon>Dacrymycetaceae</taxon>
        <taxon>Calocera</taxon>
    </lineage>
</organism>